<gene>
    <name evidence="2" type="ORF">VCO01S_07520</name>
</gene>
<sequence>MMGSLFRLSTLPLLTLLAIVFSLPTMASEASSSLTKDLIDARRLVHVTPLQSKNKAKVYLNNQGNLRNEEDFSTNAVKRKMTPIAKATNQIHAYQTIGIADYILGNYRSSLSSLEQSISISVANHLIVREIESRVLKTSLLWRMTEDLRKVEAPLAEIEEMMRSSHIEGLTKDRLEYELSLVHAKVYSDIGENEKAEKSFLRAKNYAKELPSYQQGLEASLQLGQHYLEVHRLNSALKELIESYWVAIGKDNAQYIARANHLLADLYFERQIYAKAQEHLSQAASYYGNYDQSPLFATVLRKLADVYFIQGRYNLALVHYFNVLDQELAEKDLESIIDLRLKLTETYLNLFNFTLAERYLNRATELLDYTDIKAQRVKSTLLTAKLDFLQNDPKQAEKLGKEALEQAQKMGDQAIQLEALSLLHRVTKSVDKDKDSLTYLEEYNRLTAINLEQKDELISRTFLNQVSSIEQSLHYKDQVDELSDLSVDYDKSKTLTLVLGVSSTILFFLVVLNSRRLGRKHKIIAELNQELYTHPRSGLRNMRMLSRKLPTSLNKSVTNYEQWRFGQLIDEPLNDRLKFALINVPMIFDIYAKHGYKAGRSTEKAFGNHIRNHLKEGTRLYHLSDSSFLYIEPNPEKLHQPELLFSQFQEVIDSFETQYEVNRTFGVSIADYPFLPRAYTAINDEDLIDLLLLASDICDTVVQLEQVSQWVSFTAIPLAPAACFAQDDMRRSILNAIRNGLIKVHSSCHEETLTQALEQLPKQEDAQDLT</sequence>
<dbReference type="SUPFAM" id="SSF48452">
    <property type="entry name" value="TPR-like"/>
    <property type="match status" value="1"/>
</dbReference>
<dbReference type="RefSeq" id="WP_141269488.1">
    <property type="nucleotide sequence ID" value="NZ_BJLH01000003.1"/>
</dbReference>
<dbReference type="AlphaFoldDB" id="A0A4Y3IJ65"/>
<evidence type="ECO:0000313" key="2">
    <source>
        <dbReference type="EMBL" id="GEA59559.1"/>
    </source>
</evidence>
<dbReference type="InterPro" id="IPR019734">
    <property type="entry name" value="TPR_rpt"/>
</dbReference>
<evidence type="ECO:0000256" key="1">
    <source>
        <dbReference type="SAM" id="SignalP"/>
    </source>
</evidence>
<keyword evidence="1" id="KW-0732">Signal</keyword>
<reference evidence="2 3" key="1">
    <citation type="submission" date="2019-06" db="EMBL/GenBank/DDBJ databases">
        <title>Whole genome shotgun sequence of Vibrio comitans NBRC 102076.</title>
        <authorList>
            <person name="Hosoyama A."/>
            <person name="Uohara A."/>
            <person name="Ohji S."/>
            <person name="Ichikawa N."/>
        </authorList>
    </citation>
    <scope>NUCLEOTIDE SEQUENCE [LARGE SCALE GENOMIC DNA]</scope>
    <source>
        <strain evidence="2 3">NBRC 102076</strain>
    </source>
</reference>
<dbReference type="InterPro" id="IPR011990">
    <property type="entry name" value="TPR-like_helical_dom_sf"/>
</dbReference>
<evidence type="ECO:0000313" key="3">
    <source>
        <dbReference type="Proteomes" id="UP000318242"/>
    </source>
</evidence>
<dbReference type="Proteomes" id="UP000318242">
    <property type="component" value="Unassembled WGS sequence"/>
</dbReference>
<feature type="chain" id="PRO_5021477459" description="GGDEF domain-containing protein" evidence="1">
    <location>
        <begin position="28"/>
        <end position="770"/>
    </location>
</feature>
<organism evidence="2 3">
    <name type="scientific">Vibrio comitans NBRC 102076</name>
    <dbReference type="NCBI Taxonomy" id="1219078"/>
    <lineage>
        <taxon>Bacteria</taxon>
        <taxon>Pseudomonadati</taxon>
        <taxon>Pseudomonadota</taxon>
        <taxon>Gammaproteobacteria</taxon>
        <taxon>Vibrionales</taxon>
        <taxon>Vibrionaceae</taxon>
        <taxon>Vibrio</taxon>
    </lineage>
</organism>
<dbReference type="SMART" id="SM00028">
    <property type="entry name" value="TPR"/>
    <property type="match status" value="4"/>
</dbReference>
<comment type="caution">
    <text evidence="2">The sequence shown here is derived from an EMBL/GenBank/DDBJ whole genome shotgun (WGS) entry which is preliminary data.</text>
</comment>
<proteinExistence type="predicted"/>
<evidence type="ECO:0008006" key="4">
    <source>
        <dbReference type="Google" id="ProtNLM"/>
    </source>
</evidence>
<keyword evidence="3" id="KW-1185">Reference proteome</keyword>
<feature type="signal peptide" evidence="1">
    <location>
        <begin position="1"/>
        <end position="27"/>
    </location>
</feature>
<accession>A0A4Y3IJ65</accession>
<name>A0A4Y3IJ65_9VIBR</name>
<dbReference type="Gene3D" id="1.25.40.10">
    <property type="entry name" value="Tetratricopeptide repeat domain"/>
    <property type="match status" value="2"/>
</dbReference>
<dbReference type="OrthoDB" id="5900357at2"/>
<dbReference type="EMBL" id="BJLH01000003">
    <property type="protein sequence ID" value="GEA59559.1"/>
    <property type="molecule type" value="Genomic_DNA"/>
</dbReference>
<protein>
    <recommendedName>
        <fullName evidence="4">GGDEF domain-containing protein</fullName>
    </recommendedName>
</protein>